<dbReference type="Proteomes" id="UP000253250">
    <property type="component" value="Unassembled WGS sequence"/>
</dbReference>
<dbReference type="SMART" id="SM00479">
    <property type="entry name" value="EXOIII"/>
    <property type="match status" value="1"/>
</dbReference>
<accession>A0A1C2G4H1</accession>
<dbReference type="Gene3D" id="3.30.420.10">
    <property type="entry name" value="Ribonuclease H-like superfamily/Ribonuclease H"/>
    <property type="match status" value="1"/>
</dbReference>
<keyword evidence="3 6" id="KW-0378">Hydrolase</keyword>
<evidence type="ECO:0000256" key="5">
    <source>
        <dbReference type="ARBA" id="ARBA00070964"/>
    </source>
</evidence>
<gene>
    <name evidence="6" type="primary">orn</name>
    <name evidence="7" type="ORF">C4900_05640</name>
</gene>
<dbReference type="InterPro" id="IPR036397">
    <property type="entry name" value="RNaseH_sf"/>
</dbReference>
<evidence type="ECO:0000256" key="1">
    <source>
        <dbReference type="ARBA" id="ARBA00009921"/>
    </source>
</evidence>
<dbReference type="SUPFAM" id="SSF53098">
    <property type="entry name" value="Ribonuclease H-like"/>
    <property type="match status" value="1"/>
</dbReference>
<dbReference type="PANTHER" id="PTHR11046:SF0">
    <property type="entry name" value="OLIGORIBONUCLEASE, MITOCHONDRIAL"/>
    <property type="match status" value="1"/>
</dbReference>
<keyword evidence="4 6" id="KW-0269">Exonuclease</keyword>
<dbReference type="EC" id="3.1.-.-" evidence="6"/>
<dbReference type="FunFam" id="3.30.420.10:FF:000003">
    <property type="entry name" value="Oligoribonuclease"/>
    <property type="match status" value="1"/>
</dbReference>
<evidence type="ECO:0000256" key="2">
    <source>
        <dbReference type="ARBA" id="ARBA00022722"/>
    </source>
</evidence>
<evidence type="ECO:0000313" key="8">
    <source>
        <dbReference type="Proteomes" id="UP000253250"/>
    </source>
</evidence>
<name>A0A1C2G4H1_9GAMM</name>
<dbReference type="AlphaFoldDB" id="A0A1C2G4H1"/>
<dbReference type="CDD" id="cd06135">
    <property type="entry name" value="Orn"/>
    <property type="match status" value="1"/>
</dbReference>
<dbReference type="InterPro" id="IPR013520">
    <property type="entry name" value="Ribonucl_H"/>
</dbReference>
<evidence type="ECO:0000256" key="6">
    <source>
        <dbReference type="HAMAP-Rule" id="MF_00045"/>
    </source>
</evidence>
<dbReference type="HAMAP" id="MF_00045">
    <property type="entry name" value="Oligoribonuclease"/>
    <property type="match status" value="1"/>
</dbReference>
<dbReference type="NCBIfam" id="NF003765">
    <property type="entry name" value="PRK05359.1"/>
    <property type="match status" value="1"/>
</dbReference>
<evidence type="ECO:0000256" key="4">
    <source>
        <dbReference type="ARBA" id="ARBA00022839"/>
    </source>
</evidence>
<evidence type="ECO:0000313" key="7">
    <source>
        <dbReference type="EMBL" id="RCN59198.1"/>
    </source>
</evidence>
<dbReference type="EMBL" id="PSYR01000001">
    <property type="protein sequence ID" value="RCN59198.1"/>
    <property type="molecule type" value="Genomic_DNA"/>
</dbReference>
<comment type="function">
    <text evidence="6">3'-to-5' exoribonuclease specific for small oligoribonucleotides.</text>
</comment>
<dbReference type="PANTHER" id="PTHR11046">
    <property type="entry name" value="OLIGORIBONUCLEASE, MITOCHONDRIAL"/>
    <property type="match status" value="1"/>
</dbReference>
<organism evidence="7 8">
    <name type="scientific">Acidiferrobacter thiooxydans</name>
    <dbReference type="NCBI Taxonomy" id="163359"/>
    <lineage>
        <taxon>Bacteria</taxon>
        <taxon>Pseudomonadati</taxon>
        <taxon>Pseudomonadota</taxon>
        <taxon>Gammaproteobacteria</taxon>
        <taxon>Acidiferrobacterales</taxon>
        <taxon>Acidiferrobacteraceae</taxon>
        <taxon>Acidiferrobacter</taxon>
    </lineage>
</organism>
<evidence type="ECO:0000256" key="3">
    <source>
        <dbReference type="ARBA" id="ARBA00022801"/>
    </source>
</evidence>
<reference evidence="7 8" key="1">
    <citation type="submission" date="2018-02" db="EMBL/GenBank/DDBJ databases">
        <title>Insights into the biology of acidophilic members of the Acidiferrobacteraceae family derived from comparative genomic analyses.</title>
        <authorList>
            <person name="Issotta F."/>
            <person name="Thyssen C."/>
            <person name="Mena C."/>
            <person name="Moya A."/>
            <person name="Bellenberg S."/>
            <person name="Sproer C."/>
            <person name="Covarrubias P.C."/>
            <person name="Sand W."/>
            <person name="Quatrini R."/>
            <person name="Vera M."/>
        </authorList>
    </citation>
    <scope>NUCLEOTIDE SEQUENCE [LARGE SCALE GENOMIC DNA]</scope>
    <source>
        <strain evidence="8">m-1</strain>
    </source>
</reference>
<dbReference type="RefSeq" id="WP_065968782.1">
    <property type="nucleotide sequence ID" value="NZ_CP080624.1"/>
</dbReference>
<dbReference type="GO" id="GO:0006259">
    <property type="term" value="P:DNA metabolic process"/>
    <property type="evidence" value="ECO:0007669"/>
    <property type="project" value="UniProtKB-ARBA"/>
</dbReference>
<dbReference type="Pfam" id="PF00929">
    <property type="entry name" value="RNase_T"/>
    <property type="match status" value="1"/>
</dbReference>
<dbReference type="GO" id="GO:0003676">
    <property type="term" value="F:nucleic acid binding"/>
    <property type="evidence" value="ECO:0007669"/>
    <property type="project" value="InterPro"/>
</dbReference>
<dbReference type="InterPro" id="IPR022894">
    <property type="entry name" value="Oligoribonuclease"/>
</dbReference>
<dbReference type="GO" id="GO:0005737">
    <property type="term" value="C:cytoplasm"/>
    <property type="evidence" value="ECO:0007669"/>
    <property type="project" value="UniProtKB-SubCell"/>
</dbReference>
<protein>
    <recommendedName>
        <fullName evidence="5 6">Oligoribonuclease</fullName>
        <ecNumber evidence="6">3.1.-.-</ecNumber>
    </recommendedName>
</protein>
<sequence length="185" mass="21038">MAQDPNALVWIDLEMTGLRPDTDAIIEIATVVTDSDLNIVGEGPVLAIHQPESILQGMDDWNRRTHGHSGLIERIRATTMDAAEAERRTLAFLEPLVPKNRSPLCGNSICQDRRFLARLMPTLESYVHYRNLDVSSVKELVRRWRPELCAGFVKQNTHRALDDILESIAELRYYRQHLFPTHGGV</sequence>
<comment type="subcellular location">
    <subcellularLocation>
        <location evidence="6">Cytoplasm</location>
    </subcellularLocation>
</comment>
<dbReference type="STRING" id="163359.A9R16_06790"/>
<keyword evidence="6" id="KW-0963">Cytoplasm</keyword>
<feature type="active site" evidence="6">
    <location>
        <position position="129"/>
    </location>
</feature>
<dbReference type="InterPro" id="IPR012337">
    <property type="entry name" value="RNaseH-like_sf"/>
</dbReference>
<keyword evidence="2 6" id="KW-0540">Nuclease</keyword>
<keyword evidence="8" id="KW-1185">Reference proteome</keyword>
<comment type="similarity">
    <text evidence="1 6">Belongs to the oligoribonuclease family.</text>
</comment>
<proteinExistence type="inferred from homology"/>
<comment type="caution">
    <text evidence="7">The sequence shown here is derived from an EMBL/GenBank/DDBJ whole genome shotgun (WGS) entry which is preliminary data.</text>
</comment>
<dbReference type="GO" id="GO:0000175">
    <property type="term" value="F:3'-5'-RNA exonuclease activity"/>
    <property type="evidence" value="ECO:0007669"/>
    <property type="project" value="InterPro"/>
</dbReference>
<dbReference type="OrthoDB" id="9801329at2"/>